<dbReference type="GO" id="GO:0016874">
    <property type="term" value="F:ligase activity"/>
    <property type="evidence" value="ECO:0007669"/>
    <property type="project" value="UniProtKB-KW"/>
</dbReference>
<feature type="domain" description="RNA ligase" evidence="1">
    <location>
        <begin position="25"/>
        <end position="186"/>
    </location>
</feature>
<sequence>MWRKYTDLERHNQLRNEGRELLGEHIIYTVKRDGENVSLWLNEDKEVIISSRRRESASGDIQSRMKATPEYKKVVDLLNDEYQGNIVVYGELLKGVSPTRIEPRRKHIHWILFDVWDCDNERYMPYNWVHQLAYHYKIPIVPIVDEQQPMTMTELTEKIDELKKWCKRHRREGVVGKVHNSKDGIQIFFKEKIDLPKRKKLDRQNQNQSHLPPMPEEKILRALLHAFNEVGEDDWKKVKIAMPVVARHISTEAREHNYNIPKNMFNYYNNTPLETIKAV</sequence>
<name>A0A6M3LZJ7_9ZZZZ</name>
<protein>
    <submittedName>
        <fullName evidence="2">Putative RNA ligase</fullName>
    </submittedName>
</protein>
<reference evidence="2" key="1">
    <citation type="submission" date="2020-03" db="EMBL/GenBank/DDBJ databases">
        <title>The deep terrestrial virosphere.</title>
        <authorList>
            <person name="Holmfeldt K."/>
            <person name="Nilsson E."/>
            <person name="Simone D."/>
            <person name="Lopez-Fernandez M."/>
            <person name="Wu X."/>
            <person name="de Brujin I."/>
            <person name="Lundin D."/>
            <person name="Andersson A."/>
            <person name="Bertilsson S."/>
            <person name="Dopson M."/>
        </authorList>
    </citation>
    <scope>NUCLEOTIDE SEQUENCE</scope>
    <source>
        <strain evidence="2">MM171A00646</strain>
    </source>
</reference>
<organism evidence="2">
    <name type="scientific">viral metagenome</name>
    <dbReference type="NCBI Taxonomy" id="1070528"/>
    <lineage>
        <taxon>unclassified sequences</taxon>
        <taxon>metagenomes</taxon>
        <taxon>organismal metagenomes</taxon>
    </lineage>
</organism>
<keyword evidence="2" id="KW-0436">Ligase</keyword>
<proteinExistence type="predicted"/>
<dbReference type="InterPro" id="IPR021122">
    <property type="entry name" value="RNA_ligase_dom_REL/Rnl2"/>
</dbReference>
<dbReference type="Gene3D" id="3.30.470.30">
    <property type="entry name" value="DNA ligase/mRNA capping enzyme"/>
    <property type="match status" value="1"/>
</dbReference>
<dbReference type="AlphaFoldDB" id="A0A6M3LZJ7"/>
<dbReference type="Pfam" id="PF09414">
    <property type="entry name" value="RNA_ligase"/>
    <property type="match status" value="1"/>
</dbReference>
<evidence type="ECO:0000313" key="2">
    <source>
        <dbReference type="EMBL" id="QJB00284.1"/>
    </source>
</evidence>
<dbReference type="SUPFAM" id="SSF56091">
    <property type="entry name" value="DNA ligase/mRNA capping enzyme, catalytic domain"/>
    <property type="match status" value="1"/>
</dbReference>
<gene>
    <name evidence="2" type="ORF">MM171A00646_0021</name>
</gene>
<accession>A0A6M3LZJ7</accession>
<dbReference type="EMBL" id="MT143687">
    <property type="protein sequence ID" value="QJB00284.1"/>
    <property type="molecule type" value="Genomic_DNA"/>
</dbReference>
<evidence type="ECO:0000259" key="1">
    <source>
        <dbReference type="Pfam" id="PF09414"/>
    </source>
</evidence>